<proteinExistence type="predicted"/>
<dbReference type="Proteomes" id="UP000015354">
    <property type="component" value="Unassembled WGS sequence"/>
</dbReference>
<reference evidence="1 2" key="1">
    <citation type="journal article" date="2013" name="PLoS ONE">
        <title>Predicting the Proteins of Angomonas deanei, Strigomonas culicis and Their Respective Endosymbionts Reveals New Aspects of the Trypanosomatidae Family.</title>
        <authorList>
            <person name="Motta M.C."/>
            <person name="Martins A.C."/>
            <person name="de Souza S.S."/>
            <person name="Catta-Preta C.M."/>
            <person name="Silva R."/>
            <person name="Klein C.C."/>
            <person name="de Almeida L.G."/>
            <person name="de Lima Cunha O."/>
            <person name="Ciapina L.P."/>
            <person name="Brocchi M."/>
            <person name="Colabardini A.C."/>
            <person name="de Araujo Lima B."/>
            <person name="Machado C.R."/>
            <person name="de Almeida Soares C.M."/>
            <person name="Probst C.M."/>
            <person name="de Menezes C.B."/>
            <person name="Thompson C.E."/>
            <person name="Bartholomeu D.C."/>
            <person name="Gradia D.F."/>
            <person name="Pavoni D.P."/>
            <person name="Grisard E.C."/>
            <person name="Fantinatti-Garboggini F."/>
            <person name="Marchini F.K."/>
            <person name="Rodrigues-Luiz G.F."/>
            <person name="Wagner G."/>
            <person name="Goldman G.H."/>
            <person name="Fietto J.L."/>
            <person name="Elias M.C."/>
            <person name="Goldman M.H."/>
            <person name="Sagot M.F."/>
            <person name="Pereira M."/>
            <person name="Stoco P.H."/>
            <person name="de Mendonca-Neto R.P."/>
            <person name="Teixeira S.M."/>
            <person name="Maciel T.E."/>
            <person name="de Oliveira Mendes T.A."/>
            <person name="Urmenyi T.P."/>
            <person name="de Souza W."/>
            <person name="Schenkman S."/>
            <person name="de Vasconcelos A.T."/>
        </authorList>
    </citation>
    <scope>NUCLEOTIDE SEQUENCE [LARGE SCALE GENOMIC DNA]</scope>
</reference>
<accession>S9TFA8</accession>
<keyword evidence="2" id="KW-1185">Reference proteome</keyword>
<protein>
    <submittedName>
        <fullName evidence="1">Uncharacterized protein</fullName>
    </submittedName>
</protein>
<gene>
    <name evidence="1" type="ORF">STCU_11016</name>
</gene>
<dbReference type="EMBL" id="ATMH01010908">
    <property type="protein sequence ID" value="EPY16752.1"/>
    <property type="molecule type" value="Genomic_DNA"/>
</dbReference>
<dbReference type="AlphaFoldDB" id="S9TFA8"/>
<comment type="caution">
    <text evidence="1">The sequence shown here is derived from an EMBL/GenBank/DDBJ whole genome shotgun (WGS) entry which is preliminary data.</text>
</comment>
<sequence>MQYMLMHGGLYPDDNYSMLMFTPIVTRVELRNTRNSSLNDSRNTFGETTINSELNASYENMLKYMEASAPLESSSNRSSVLESDLFDSTLALGLREVSNNMEGSVAKDSSVLRLPGVPGTRTTSTRFALQYGAGNSLQKKPHLLPYPNFPVAVMEHEEDIKAWAKDHYVSTRAWVAEKLKEATHEDRLLN</sequence>
<evidence type="ECO:0000313" key="2">
    <source>
        <dbReference type="Proteomes" id="UP000015354"/>
    </source>
</evidence>
<name>S9TFA8_9TRYP</name>
<organism evidence="1 2">
    <name type="scientific">Strigomonas culicis</name>
    <dbReference type="NCBI Taxonomy" id="28005"/>
    <lineage>
        <taxon>Eukaryota</taxon>
        <taxon>Discoba</taxon>
        <taxon>Euglenozoa</taxon>
        <taxon>Kinetoplastea</taxon>
        <taxon>Metakinetoplastina</taxon>
        <taxon>Trypanosomatida</taxon>
        <taxon>Trypanosomatidae</taxon>
        <taxon>Strigomonadinae</taxon>
        <taxon>Strigomonas</taxon>
    </lineage>
</organism>
<evidence type="ECO:0000313" key="1">
    <source>
        <dbReference type="EMBL" id="EPY16752.1"/>
    </source>
</evidence>